<comment type="caution">
    <text evidence="1">The sequence shown here is derived from an EMBL/GenBank/DDBJ whole genome shotgun (WGS) entry which is preliminary data.</text>
</comment>
<sequence>MAYARKRSGEESVIVELADKTVRMWRLKDRSEPVFVSLHDDTGSYRWRPKGESGVLSWLGPEATATEKIVFDDCHATSAK</sequence>
<proteinExistence type="predicted"/>
<name>A0A178XVQ3_SINSA</name>
<reference evidence="1 2" key="1">
    <citation type="submission" date="2015-11" db="EMBL/GenBank/DDBJ databases">
        <title>Ensifer anhuiense sp. nov., an effective nitrogen fixation bacterium with Glycine soja.</title>
        <authorList>
            <person name="Yan H."/>
            <person name="Chen W."/>
        </authorList>
    </citation>
    <scope>NUCLEOTIDE SEQUENCE [LARGE SCALE GENOMIC DNA]</scope>
    <source>
        <strain evidence="1 2">LMG 7837</strain>
    </source>
</reference>
<organism evidence="1 2">
    <name type="scientific">Sinorhizobium saheli</name>
    <dbReference type="NCBI Taxonomy" id="36856"/>
    <lineage>
        <taxon>Bacteria</taxon>
        <taxon>Pseudomonadati</taxon>
        <taxon>Pseudomonadota</taxon>
        <taxon>Alphaproteobacteria</taxon>
        <taxon>Hyphomicrobiales</taxon>
        <taxon>Rhizobiaceae</taxon>
        <taxon>Sinorhizobium/Ensifer group</taxon>
        <taxon>Sinorhizobium</taxon>
    </lineage>
</organism>
<dbReference type="EMBL" id="LNQB01000092">
    <property type="protein sequence ID" value="OAP39277.1"/>
    <property type="molecule type" value="Genomic_DNA"/>
</dbReference>
<evidence type="ECO:0000313" key="1">
    <source>
        <dbReference type="EMBL" id="OAP39277.1"/>
    </source>
</evidence>
<accession>A0A178XVQ3</accession>
<keyword evidence="2" id="KW-1185">Reference proteome</keyword>
<gene>
    <name evidence="1" type="ORF">ATB98_03000</name>
</gene>
<protein>
    <submittedName>
        <fullName evidence="1">Uncharacterized protein</fullName>
    </submittedName>
</protein>
<dbReference type="InterPro" id="IPR036328">
    <property type="entry name" value="MliC_sf"/>
</dbReference>
<evidence type="ECO:0000313" key="2">
    <source>
        <dbReference type="Proteomes" id="UP000078507"/>
    </source>
</evidence>
<dbReference type="Proteomes" id="UP000078507">
    <property type="component" value="Unassembled WGS sequence"/>
</dbReference>
<dbReference type="Gene3D" id="2.40.128.200">
    <property type="match status" value="1"/>
</dbReference>
<dbReference type="AlphaFoldDB" id="A0A178XVQ3"/>